<organism evidence="6 7">
    <name type="scientific">Clostridium disporicum</name>
    <dbReference type="NCBI Taxonomy" id="84024"/>
    <lineage>
        <taxon>Bacteria</taxon>
        <taxon>Bacillati</taxon>
        <taxon>Bacillota</taxon>
        <taxon>Clostridia</taxon>
        <taxon>Eubacteriales</taxon>
        <taxon>Clostridiaceae</taxon>
        <taxon>Clostridium</taxon>
    </lineage>
</organism>
<feature type="transmembrane region" description="Helical" evidence="5">
    <location>
        <begin position="144"/>
        <end position="164"/>
    </location>
</feature>
<dbReference type="InterPro" id="IPR002797">
    <property type="entry name" value="Polysacc_synth"/>
</dbReference>
<dbReference type="PANTHER" id="PTHR43424:SF1">
    <property type="entry name" value="LOCUS PUTATIVE PROTEIN 1-RELATED"/>
    <property type="match status" value="1"/>
</dbReference>
<keyword evidence="2 5" id="KW-0812">Transmembrane</keyword>
<keyword evidence="3 5" id="KW-1133">Transmembrane helix</keyword>
<dbReference type="RefSeq" id="WP_055265356.1">
    <property type="nucleotide sequence ID" value="NZ_CABIXQ010000009.1"/>
</dbReference>
<dbReference type="PANTHER" id="PTHR43424">
    <property type="entry name" value="LOCUS PUTATIVE PROTEIN 1-RELATED"/>
    <property type="match status" value="1"/>
</dbReference>
<dbReference type="Pfam" id="PF01943">
    <property type="entry name" value="Polysacc_synt"/>
    <property type="match status" value="1"/>
</dbReference>
<feature type="transmembrane region" description="Helical" evidence="5">
    <location>
        <begin position="77"/>
        <end position="102"/>
    </location>
</feature>
<feature type="transmembrane region" description="Helical" evidence="5">
    <location>
        <begin position="356"/>
        <end position="377"/>
    </location>
</feature>
<dbReference type="AlphaFoldDB" id="A0A174F4S8"/>
<dbReference type="EMBL" id="CYZX01000009">
    <property type="protein sequence ID" value="CUO43816.1"/>
    <property type="molecule type" value="Genomic_DNA"/>
</dbReference>
<evidence type="ECO:0000256" key="4">
    <source>
        <dbReference type="ARBA" id="ARBA00023136"/>
    </source>
</evidence>
<accession>A0A174F4S8</accession>
<feature type="transmembrane region" description="Helical" evidence="5">
    <location>
        <begin position="243"/>
        <end position="268"/>
    </location>
</feature>
<evidence type="ECO:0000313" key="6">
    <source>
        <dbReference type="EMBL" id="CUO43816.1"/>
    </source>
</evidence>
<feature type="transmembrane region" description="Helical" evidence="5">
    <location>
        <begin position="420"/>
        <end position="440"/>
    </location>
</feature>
<evidence type="ECO:0000256" key="2">
    <source>
        <dbReference type="ARBA" id="ARBA00022692"/>
    </source>
</evidence>
<reference evidence="6 7" key="1">
    <citation type="submission" date="2015-09" db="EMBL/GenBank/DDBJ databases">
        <authorList>
            <consortium name="Pathogen Informatics"/>
        </authorList>
    </citation>
    <scope>NUCLEOTIDE SEQUENCE [LARGE SCALE GENOMIC DNA]</scope>
    <source>
        <strain evidence="6 7">2789STDY5834856</strain>
    </source>
</reference>
<dbReference type="InterPro" id="IPR052556">
    <property type="entry name" value="PolySynth_Transporter"/>
</dbReference>
<dbReference type="GO" id="GO:0016020">
    <property type="term" value="C:membrane"/>
    <property type="evidence" value="ECO:0007669"/>
    <property type="project" value="UniProtKB-SubCell"/>
</dbReference>
<feature type="transmembrane region" description="Helical" evidence="5">
    <location>
        <begin position="43"/>
        <end position="65"/>
    </location>
</feature>
<feature type="transmembrane region" description="Helical" evidence="5">
    <location>
        <begin position="114"/>
        <end position="132"/>
    </location>
</feature>
<feature type="transmembrane region" description="Helical" evidence="5">
    <location>
        <begin position="170"/>
        <end position="192"/>
    </location>
</feature>
<evidence type="ECO:0000256" key="3">
    <source>
        <dbReference type="ARBA" id="ARBA00022989"/>
    </source>
</evidence>
<protein>
    <submittedName>
        <fullName evidence="6">Polysaccharide transporter protein</fullName>
    </submittedName>
</protein>
<dbReference type="Proteomes" id="UP000095594">
    <property type="component" value="Unassembled WGS sequence"/>
</dbReference>
<gene>
    <name evidence="6" type="primary">rfbX</name>
    <name evidence="6" type="ORF">ERS852471_01562</name>
</gene>
<feature type="transmembrane region" description="Helical" evidence="5">
    <location>
        <begin position="383"/>
        <end position="400"/>
    </location>
</feature>
<feature type="transmembrane region" description="Helical" evidence="5">
    <location>
        <begin position="213"/>
        <end position="237"/>
    </location>
</feature>
<dbReference type="OrthoDB" id="9815702at2"/>
<feature type="transmembrane region" description="Helical" evidence="5">
    <location>
        <begin position="9"/>
        <end position="31"/>
    </location>
</feature>
<feature type="transmembrane region" description="Helical" evidence="5">
    <location>
        <begin position="446"/>
        <end position="466"/>
    </location>
</feature>
<keyword evidence="4 5" id="KW-0472">Membrane</keyword>
<evidence type="ECO:0000256" key="5">
    <source>
        <dbReference type="SAM" id="Phobius"/>
    </source>
</evidence>
<feature type="transmembrane region" description="Helical" evidence="5">
    <location>
        <begin position="327"/>
        <end position="344"/>
    </location>
</feature>
<feature type="transmembrane region" description="Helical" evidence="5">
    <location>
        <begin position="289"/>
        <end position="307"/>
    </location>
</feature>
<proteinExistence type="predicted"/>
<evidence type="ECO:0000256" key="1">
    <source>
        <dbReference type="ARBA" id="ARBA00004141"/>
    </source>
</evidence>
<sequence>MEKSVGKNIAFKFILNIFNIGIPIFLGPYIIRTLGAEMLGNINFAQSVFGYFFIFANFGVYQFAVRELSRIREDKERLSIIFTNLFCVTTLTTIITLVGYLITVNKVYSNDKELYLIFIIMSSNFISNIFYIEWANEALENYDFITIKTMAIKIIYLIIVFCVIKKKCDFTLYVKLMVLSTFFNNIVSYVYIKRKIKFNFKNLFFLKYIKPMFLGVLISNANVLFTQLDIILLGQVISKTDVAFYSTANSIMIMINTMMISIITVTLPRISNYLGNNDNVKYIDMVNKIVKLFFMILIPTAVGIFILSDRIMFLYGGIEFENTGNLLRIFAIYMLTIGVDYILANQVIYIQRKEKSLIKMLFVSGILNLVCKVLLIVSGMFNIYTAIGTTLIANIILILLEYYYVRKKMLVNISLFNKDILKYSILSLGFIVISIGIKVLNINWMITMILIIMLCSTLYFSVLIFTKDENIILILKSIRILPKNK</sequence>
<comment type="subcellular location">
    <subcellularLocation>
        <location evidence="1">Membrane</location>
        <topology evidence="1">Multi-pass membrane protein</topology>
    </subcellularLocation>
</comment>
<evidence type="ECO:0000313" key="7">
    <source>
        <dbReference type="Proteomes" id="UP000095594"/>
    </source>
</evidence>
<name>A0A174F4S8_9CLOT</name>